<feature type="chain" id="PRO_5034799626" evidence="1">
    <location>
        <begin position="21"/>
        <end position="110"/>
    </location>
</feature>
<evidence type="ECO:0000313" key="2">
    <source>
        <dbReference type="EMBL" id="QXT39901.1"/>
    </source>
</evidence>
<dbReference type="Proteomes" id="UP000825009">
    <property type="component" value="Chromosome"/>
</dbReference>
<gene>
    <name evidence="2" type="ORF">KYE46_01165</name>
</gene>
<dbReference type="RefSeq" id="WP_219002878.1">
    <property type="nucleotide sequence ID" value="NZ_CP079194.1"/>
</dbReference>
<dbReference type="EMBL" id="CP079194">
    <property type="protein sequence ID" value="QXT39901.1"/>
    <property type="molecule type" value="Genomic_DNA"/>
</dbReference>
<keyword evidence="1" id="KW-0732">Signal</keyword>
<feature type="signal peptide" evidence="1">
    <location>
        <begin position="1"/>
        <end position="20"/>
    </location>
</feature>
<proteinExistence type="predicted"/>
<reference evidence="2 3" key="1">
    <citation type="submission" date="2021-07" db="EMBL/GenBank/DDBJ databases">
        <title>A novel Jannaschia species isolated from marine dinoflagellate Ceratoperidinium margalefii.</title>
        <authorList>
            <person name="Jiang Y."/>
            <person name="Li Z."/>
        </authorList>
    </citation>
    <scope>NUCLEOTIDE SEQUENCE [LARGE SCALE GENOMIC DNA]</scope>
    <source>
        <strain evidence="2 3">J12C1-MA-4</strain>
    </source>
</reference>
<evidence type="ECO:0000256" key="1">
    <source>
        <dbReference type="SAM" id="SignalP"/>
    </source>
</evidence>
<keyword evidence="3" id="KW-1185">Reference proteome</keyword>
<dbReference type="KEGG" id="gce:KYE46_01165"/>
<organism evidence="2 3">
    <name type="scientific">Gymnodinialimonas ceratoperidinii</name>
    <dbReference type="NCBI Taxonomy" id="2856823"/>
    <lineage>
        <taxon>Bacteria</taxon>
        <taxon>Pseudomonadati</taxon>
        <taxon>Pseudomonadota</taxon>
        <taxon>Alphaproteobacteria</taxon>
        <taxon>Rhodobacterales</taxon>
        <taxon>Paracoccaceae</taxon>
        <taxon>Gymnodinialimonas</taxon>
    </lineage>
</organism>
<name>A0A8F6TY88_9RHOB</name>
<dbReference type="AlphaFoldDB" id="A0A8F6TY88"/>
<sequence length="110" mass="11344">MKRFAFIAALAAVAAAPAVAQSTSTAFAIAHFNESADNASDIVIFNGNENTTRVSTAGNSALAETFNILNRSADTPSELNGTNGAVVVSGEATYGSDIFDRLAAESREDN</sequence>
<evidence type="ECO:0000313" key="3">
    <source>
        <dbReference type="Proteomes" id="UP000825009"/>
    </source>
</evidence>
<protein>
    <submittedName>
        <fullName evidence="2">Uncharacterized protein</fullName>
    </submittedName>
</protein>
<accession>A0A8F6TY88</accession>